<evidence type="ECO:0000256" key="9">
    <source>
        <dbReference type="SAM" id="Phobius"/>
    </source>
</evidence>
<dbReference type="Proteomes" id="UP001084650">
    <property type="component" value="Unassembled WGS sequence"/>
</dbReference>
<dbReference type="PANTHER" id="PTHR11537:SF254">
    <property type="entry name" value="POTASSIUM VOLTAGE-GATED CHANNEL PROTEIN SHAB"/>
    <property type="match status" value="1"/>
</dbReference>
<dbReference type="Gene3D" id="1.20.120.350">
    <property type="entry name" value="Voltage-gated potassium channels. Chain C"/>
    <property type="match status" value="1"/>
</dbReference>
<dbReference type="Pfam" id="PF07885">
    <property type="entry name" value="Ion_trans_2"/>
    <property type="match status" value="1"/>
</dbReference>
<evidence type="ECO:0000256" key="1">
    <source>
        <dbReference type="ARBA" id="ARBA00004141"/>
    </source>
</evidence>
<dbReference type="EMBL" id="JAPQYE010000001">
    <property type="protein sequence ID" value="MCZ0727134.1"/>
    <property type="molecule type" value="Genomic_DNA"/>
</dbReference>
<keyword evidence="5" id="KW-0406">Ion transport</keyword>
<feature type="domain" description="Potassium channel" evidence="10">
    <location>
        <begin position="128"/>
        <end position="206"/>
    </location>
</feature>
<feature type="transmembrane region" description="Helical" evidence="9">
    <location>
        <begin position="21"/>
        <end position="38"/>
    </location>
</feature>
<evidence type="ECO:0000256" key="7">
    <source>
        <dbReference type="ARBA" id="ARBA00023303"/>
    </source>
</evidence>
<dbReference type="PRINTS" id="PR00169">
    <property type="entry name" value="KCHANNEL"/>
</dbReference>
<protein>
    <submittedName>
        <fullName evidence="11">Ion channel</fullName>
    </submittedName>
</protein>
<feature type="region of interest" description="Disordered" evidence="8">
    <location>
        <begin position="243"/>
        <end position="262"/>
    </location>
</feature>
<keyword evidence="3 9" id="KW-0812">Transmembrane</keyword>
<evidence type="ECO:0000256" key="3">
    <source>
        <dbReference type="ARBA" id="ARBA00022692"/>
    </source>
</evidence>
<evidence type="ECO:0000256" key="5">
    <source>
        <dbReference type="ARBA" id="ARBA00023065"/>
    </source>
</evidence>
<keyword evidence="7" id="KW-0407">Ion channel</keyword>
<proteinExistence type="predicted"/>
<dbReference type="InterPro" id="IPR013099">
    <property type="entry name" value="K_chnl_dom"/>
</dbReference>
<evidence type="ECO:0000313" key="11">
    <source>
        <dbReference type="EMBL" id="MCZ0727134.1"/>
    </source>
</evidence>
<dbReference type="Gene3D" id="1.10.287.70">
    <property type="match status" value="1"/>
</dbReference>
<sequence>MSTITQPSALQQWEKRSEWPLAGIAAIFLATYSVQILARPSPGVDSVLEWVNTALYLAFLGDYLVRLTLAEHRARWFIRHLADLAIVALPFLRPLRLLRLVVLITAVHRAAGDAIRGRVAMYTVGGSILLIYVASLAVLDAEREQPGSDITSFGKALWWAITTVTTVGYGDLAPVTPTGRVVAALLMIGGISLLGIVTATLASWIVQRVAEEDTANQAATAAQIEALRAEVRRLYEIQRGNGIDEAPDHHRRLHAGGYSPPD</sequence>
<organism evidence="11 12">
    <name type="scientific">Mycolicibacterium iranicum</name>
    <name type="common">Mycobacterium iranicum</name>
    <dbReference type="NCBI Taxonomy" id="912594"/>
    <lineage>
        <taxon>Bacteria</taxon>
        <taxon>Bacillati</taxon>
        <taxon>Actinomycetota</taxon>
        <taxon>Actinomycetes</taxon>
        <taxon>Mycobacteriales</taxon>
        <taxon>Mycobacteriaceae</taxon>
        <taxon>Mycolicibacterium</taxon>
    </lineage>
</organism>
<feature type="transmembrane region" description="Helical" evidence="9">
    <location>
        <begin position="50"/>
        <end position="69"/>
    </location>
</feature>
<evidence type="ECO:0000256" key="2">
    <source>
        <dbReference type="ARBA" id="ARBA00022448"/>
    </source>
</evidence>
<comment type="caution">
    <text evidence="11">The sequence shown here is derived from an EMBL/GenBank/DDBJ whole genome shotgun (WGS) entry which is preliminary data.</text>
</comment>
<reference evidence="11" key="1">
    <citation type="submission" date="2022-12" db="EMBL/GenBank/DDBJ databases">
        <title>Whole genome sequence of Mycolicibacterium iranicum strain SBH312.</title>
        <authorList>
            <person name="Jani J."/>
            <person name="Arifin Mustapha Z."/>
            <person name="Ahmed K."/>
            <person name="Kai Ling C."/>
        </authorList>
    </citation>
    <scope>NUCLEOTIDE SEQUENCE</scope>
    <source>
        <strain evidence="11">SBH312</strain>
    </source>
</reference>
<keyword evidence="6 9" id="KW-0472">Membrane</keyword>
<evidence type="ECO:0000256" key="6">
    <source>
        <dbReference type="ARBA" id="ARBA00023136"/>
    </source>
</evidence>
<dbReference type="Gene3D" id="1.20.5.110">
    <property type="match status" value="1"/>
</dbReference>
<keyword evidence="12" id="KW-1185">Reference proteome</keyword>
<dbReference type="InterPro" id="IPR027359">
    <property type="entry name" value="Volt_channel_dom_sf"/>
</dbReference>
<evidence type="ECO:0000256" key="4">
    <source>
        <dbReference type="ARBA" id="ARBA00022989"/>
    </source>
</evidence>
<dbReference type="InterPro" id="IPR028325">
    <property type="entry name" value="VG_K_chnl"/>
</dbReference>
<dbReference type="SUPFAM" id="SSF81324">
    <property type="entry name" value="Voltage-gated potassium channels"/>
    <property type="match status" value="1"/>
</dbReference>
<name>A0ABT4HAF2_MYCIR</name>
<feature type="transmembrane region" description="Helical" evidence="9">
    <location>
        <begin position="181"/>
        <end position="206"/>
    </location>
</feature>
<evidence type="ECO:0000256" key="8">
    <source>
        <dbReference type="SAM" id="MobiDB-lite"/>
    </source>
</evidence>
<evidence type="ECO:0000313" key="12">
    <source>
        <dbReference type="Proteomes" id="UP001084650"/>
    </source>
</evidence>
<accession>A0ABT4HAF2</accession>
<evidence type="ECO:0000259" key="10">
    <source>
        <dbReference type="Pfam" id="PF07885"/>
    </source>
</evidence>
<keyword evidence="4 9" id="KW-1133">Transmembrane helix</keyword>
<feature type="transmembrane region" description="Helical" evidence="9">
    <location>
        <begin position="119"/>
        <end position="138"/>
    </location>
</feature>
<dbReference type="PANTHER" id="PTHR11537">
    <property type="entry name" value="VOLTAGE-GATED POTASSIUM CHANNEL"/>
    <property type="match status" value="1"/>
</dbReference>
<gene>
    <name evidence="11" type="ORF">OY187_03675</name>
</gene>
<keyword evidence="2" id="KW-0813">Transport</keyword>
<comment type="subcellular location">
    <subcellularLocation>
        <location evidence="1">Membrane</location>
        <topology evidence="1">Multi-pass membrane protein</topology>
    </subcellularLocation>
</comment>
<feature type="transmembrane region" description="Helical" evidence="9">
    <location>
        <begin position="150"/>
        <end position="169"/>
    </location>
</feature>